<dbReference type="KEGG" id="nec:KGD82_08005"/>
<evidence type="ECO:0000259" key="8">
    <source>
        <dbReference type="Pfam" id="PF06808"/>
    </source>
</evidence>
<dbReference type="RefSeq" id="WP_378734602.1">
    <property type="nucleotide sequence ID" value="NZ_CBDRIY010000001.1"/>
</dbReference>
<keyword evidence="6 7" id="KW-0472">Membrane</keyword>
<dbReference type="Pfam" id="PF06808">
    <property type="entry name" value="DctM"/>
    <property type="match status" value="1"/>
</dbReference>
<feature type="transmembrane region" description="Helical" evidence="7">
    <location>
        <begin position="262"/>
        <end position="279"/>
    </location>
</feature>
<feature type="transmembrane region" description="Helical" evidence="7">
    <location>
        <begin position="223"/>
        <end position="242"/>
    </location>
</feature>
<evidence type="ECO:0000256" key="2">
    <source>
        <dbReference type="ARBA" id="ARBA00022475"/>
    </source>
</evidence>
<feature type="domain" description="TRAP C4-dicarboxylate transport system permease DctM subunit" evidence="8">
    <location>
        <begin position="7"/>
        <end position="435"/>
    </location>
</feature>
<evidence type="ECO:0000256" key="1">
    <source>
        <dbReference type="ARBA" id="ARBA00004429"/>
    </source>
</evidence>
<sequence>MPSALLALAAFIAVIIVWSAVFKRNMGEAMFLGFIATCLFAGGDFFGAMVSGLVNTTSNEVIYAALAFVFMAYMIERTGLINKILDILNAALGRLRGGPAYVDVVASGVMGALSGSNSGNVASTGSVTGPWMVRNGFSRARAATILAGNGGMGAALPPSSSMVIMLGFAGAAVSTGDIYLALLVTGLYQVLHRLVMAFVFVRVDGVRVAEDQARLPFGRVWRAGWPATLIYLGALIPIAVTTGPLSDYLGSPDRLGDALGDISLITWIPILIILIAAIVGRRELPGSARQWYDFVLAAMPRLGTIGALLIFAMAASGVLADLGLAEDVEQVLGYFNAGPFLMVALTVLLVAIVSIPLTSTAALTAVGQVSFLSLVAVGVDPVIALVVPLVAASTEGSSPPSAPIFIASGIVQVKAEKTFVPLILFYLVPIILLACLVGWGILPIFVV</sequence>
<keyword evidence="3" id="KW-0997">Cell inner membrane</keyword>
<evidence type="ECO:0000256" key="3">
    <source>
        <dbReference type="ARBA" id="ARBA00022519"/>
    </source>
</evidence>
<evidence type="ECO:0000256" key="7">
    <source>
        <dbReference type="SAM" id="Phobius"/>
    </source>
</evidence>
<protein>
    <submittedName>
        <fullName evidence="9">TRAP transporter large permease subunit</fullName>
    </submittedName>
</protein>
<name>A0A975LC32_9ACTN</name>
<dbReference type="EMBL" id="CP074402">
    <property type="protein sequence ID" value="QVJ02447.1"/>
    <property type="molecule type" value="Genomic_DNA"/>
</dbReference>
<dbReference type="InterPro" id="IPR004681">
    <property type="entry name" value="TRAP_DctM"/>
</dbReference>
<evidence type="ECO:0000256" key="4">
    <source>
        <dbReference type="ARBA" id="ARBA00022692"/>
    </source>
</evidence>
<comment type="subcellular location">
    <subcellularLocation>
        <location evidence="1">Cell inner membrane</location>
        <topology evidence="1">Multi-pass membrane protein</topology>
    </subcellularLocation>
</comment>
<dbReference type="PANTHER" id="PTHR33362">
    <property type="entry name" value="SIALIC ACID TRAP TRANSPORTER PERMEASE PROTEIN SIAT-RELATED"/>
    <property type="match status" value="1"/>
</dbReference>
<feature type="transmembrane region" description="Helical" evidence="7">
    <location>
        <begin position="29"/>
        <end position="54"/>
    </location>
</feature>
<dbReference type="PANTHER" id="PTHR33362:SF2">
    <property type="entry name" value="TRAP TRANSPORTER LARGE PERMEASE PROTEIN"/>
    <property type="match status" value="1"/>
</dbReference>
<feature type="transmembrane region" description="Helical" evidence="7">
    <location>
        <begin position="61"/>
        <end position="80"/>
    </location>
</feature>
<feature type="transmembrane region" description="Helical" evidence="7">
    <location>
        <begin position="334"/>
        <end position="357"/>
    </location>
</feature>
<accession>A0A975LC32</accession>
<dbReference type="AlphaFoldDB" id="A0A975LC32"/>
<dbReference type="GO" id="GO:0022857">
    <property type="term" value="F:transmembrane transporter activity"/>
    <property type="evidence" value="ECO:0007669"/>
    <property type="project" value="TreeGrafter"/>
</dbReference>
<evidence type="ECO:0000313" key="10">
    <source>
        <dbReference type="Proteomes" id="UP000682416"/>
    </source>
</evidence>
<evidence type="ECO:0000313" key="9">
    <source>
        <dbReference type="EMBL" id="QVJ02447.1"/>
    </source>
</evidence>
<keyword evidence="4 7" id="KW-0812">Transmembrane</keyword>
<gene>
    <name evidence="9" type="ORF">KGD82_08005</name>
</gene>
<proteinExistence type="predicted"/>
<keyword evidence="10" id="KW-1185">Reference proteome</keyword>
<feature type="transmembrane region" description="Helical" evidence="7">
    <location>
        <begin position="423"/>
        <end position="446"/>
    </location>
</feature>
<evidence type="ECO:0000256" key="6">
    <source>
        <dbReference type="ARBA" id="ARBA00023136"/>
    </source>
</evidence>
<feature type="transmembrane region" description="Helical" evidence="7">
    <location>
        <begin position="291"/>
        <end position="314"/>
    </location>
</feature>
<feature type="transmembrane region" description="Helical" evidence="7">
    <location>
        <begin position="369"/>
        <end position="391"/>
    </location>
</feature>
<dbReference type="GO" id="GO:0005886">
    <property type="term" value="C:plasma membrane"/>
    <property type="evidence" value="ECO:0007669"/>
    <property type="project" value="UniProtKB-SubCell"/>
</dbReference>
<organism evidence="9 10">
    <name type="scientific">Nocardiopsis eucommiae</name>
    <dbReference type="NCBI Taxonomy" id="2831970"/>
    <lineage>
        <taxon>Bacteria</taxon>
        <taxon>Bacillati</taxon>
        <taxon>Actinomycetota</taxon>
        <taxon>Actinomycetes</taxon>
        <taxon>Streptosporangiales</taxon>
        <taxon>Nocardiopsidaceae</taxon>
        <taxon>Nocardiopsis</taxon>
    </lineage>
</organism>
<keyword evidence="2" id="KW-1003">Cell membrane</keyword>
<evidence type="ECO:0000256" key="5">
    <source>
        <dbReference type="ARBA" id="ARBA00022989"/>
    </source>
</evidence>
<dbReference type="InterPro" id="IPR010656">
    <property type="entry name" value="DctM"/>
</dbReference>
<dbReference type="Proteomes" id="UP000682416">
    <property type="component" value="Chromosome"/>
</dbReference>
<reference evidence="9" key="1">
    <citation type="submission" date="2021-05" db="EMBL/GenBank/DDBJ databases">
        <authorList>
            <person name="Kaiqin L."/>
            <person name="Jian G."/>
        </authorList>
    </citation>
    <scope>NUCLEOTIDE SEQUENCE</scope>
    <source>
        <strain evidence="9">HDS5</strain>
    </source>
</reference>
<keyword evidence="5 7" id="KW-1133">Transmembrane helix</keyword>